<keyword evidence="2" id="KW-0813">Transport</keyword>
<accession>A0A8S0VE79</accession>
<dbReference type="OrthoDB" id="6418713at2759"/>
<evidence type="ECO:0000256" key="1">
    <source>
        <dbReference type="ARBA" id="ARBA00004508"/>
    </source>
</evidence>
<dbReference type="SUPFAM" id="SSF103481">
    <property type="entry name" value="Multidrug resistance efflux transporter EmrE"/>
    <property type="match status" value="2"/>
</dbReference>
<evidence type="ECO:0000313" key="12">
    <source>
        <dbReference type="Proteomes" id="UP000594638"/>
    </source>
</evidence>
<keyword evidence="6" id="KW-0809">Transit peptide</keyword>
<sequence length="414" mass="44968">MQSTAVAFSPSISLSAKSQKASSLYRFNPISLTPSKQLCFKNVRVSGSNLAHTSSSRKVGSVICSLRPNGWISNPAPGNQETESEGVMARAASVPESAGAAESPKSKSVLDTLVLGSLFGLWYLFNIYFNLYNKQVLKAFPYPVTVTLVQFAVGTVLVIIMWTSNLYKRPKISGAQLAAILPLALVHTLGNLFTNMSLGKVAVSFTHTIKAMEPFFSVVLSAMFLGEFPTIWVIASLLPIVGGVGLASMTEASFNWAGFWSAMASNLTNQSRNVLSKKFMVKKEESLDNITLFSIITIMSFILLAPAAIFMEGVKFTPSYLQSITGLNIRQLYTRSLLAALCFHAYQQVSYMILQRVSPVTHSVGNCVKRVVVIVTSVLFFQTPVSPINSLGTGIALSGVFLYSRVKRIKPKTA</sequence>
<evidence type="ECO:0000259" key="10">
    <source>
        <dbReference type="Pfam" id="PF03151"/>
    </source>
</evidence>
<gene>
    <name evidence="11" type="ORF">OLEA9_A086146</name>
</gene>
<dbReference type="InterPro" id="IPR050186">
    <property type="entry name" value="TPT_transporter"/>
</dbReference>
<evidence type="ECO:0000313" key="11">
    <source>
        <dbReference type="EMBL" id="CAA3028471.1"/>
    </source>
</evidence>
<evidence type="ECO:0000256" key="7">
    <source>
        <dbReference type="ARBA" id="ARBA00022989"/>
    </source>
</evidence>
<keyword evidence="4" id="KW-0934">Plastid</keyword>
<keyword evidence="7 9" id="KW-1133">Transmembrane helix</keyword>
<dbReference type="Proteomes" id="UP000594638">
    <property type="component" value="Unassembled WGS sequence"/>
</dbReference>
<evidence type="ECO:0000256" key="2">
    <source>
        <dbReference type="ARBA" id="ARBA00022448"/>
    </source>
</evidence>
<keyword evidence="12" id="KW-1185">Reference proteome</keyword>
<evidence type="ECO:0000256" key="8">
    <source>
        <dbReference type="ARBA" id="ARBA00023136"/>
    </source>
</evidence>
<feature type="transmembrane region" description="Helical" evidence="9">
    <location>
        <begin position="174"/>
        <end position="194"/>
    </location>
</feature>
<feature type="transmembrane region" description="Helical" evidence="9">
    <location>
        <begin position="215"/>
        <end position="241"/>
    </location>
</feature>
<keyword evidence="5 9" id="KW-0812">Transmembrane</keyword>
<dbReference type="GO" id="GO:0031969">
    <property type="term" value="C:chloroplast membrane"/>
    <property type="evidence" value="ECO:0007669"/>
    <property type="project" value="UniProtKB-SubCell"/>
</dbReference>
<evidence type="ECO:0000256" key="4">
    <source>
        <dbReference type="ARBA" id="ARBA00022640"/>
    </source>
</evidence>
<dbReference type="InterPro" id="IPR004853">
    <property type="entry name" value="Sugar_P_trans_dom"/>
</dbReference>
<keyword evidence="3" id="KW-0150">Chloroplast</keyword>
<dbReference type="InterPro" id="IPR037185">
    <property type="entry name" value="EmrE-like"/>
</dbReference>
<evidence type="ECO:0000256" key="9">
    <source>
        <dbReference type="SAM" id="Phobius"/>
    </source>
</evidence>
<feature type="domain" description="Sugar phosphate transporter" evidence="10">
    <location>
        <begin position="114"/>
        <end position="404"/>
    </location>
</feature>
<evidence type="ECO:0000256" key="6">
    <source>
        <dbReference type="ARBA" id="ARBA00022946"/>
    </source>
</evidence>
<comment type="caution">
    <text evidence="11">The sequence shown here is derived from an EMBL/GenBank/DDBJ whole genome shotgun (WGS) entry which is preliminary data.</text>
</comment>
<feature type="transmembrane region" description="Helical" evidence="9">
    <location>
        <begin position="290"/>
        <end position="311"/>
    </location>
</feature>
<organism evidence="11 12">
    <name type="scientific">Olea europaea subsp. europaea</name>
    <dbReference type="NCBI Taxonomy" id="158383"/>
    <lineage>
        <taxon>Eukaryota</taxon>
        <taxon>Viridiplantae</taxon>
        <taxon>Streptophyta</taxon>
        <taxon>Embryophyta</taxon>
        <taxon>Tracheophyta</taxon>
        <taxon>Spermatophyta</taxon>
        <taxon>Magnoliopsida</taxon>
        <taxon>eudicotyledons</taxon>
        <taxon>Gunneridae</taxon>
        <taxon>Pentapetalae</taxon>
        <taxon>asterids</taxon>
        <taxon>lamiids</taxon>
        <taxon>Lamiales</taxon>
        <taxon>Oleaceae</taxon>
        <taxon>Oleeae</taxon>
        <taxon>Olea</taxon>
    </lineage>
</organism>
<dbReference type="Pfam" id="PF03151">
    <property type="entry name" value="TPT"/>
    <property type="match status" value="1"/>
</dbReference>
<dbReference type="Gramene" id="OE9A086146T1">
    <property type="protein sequence ID" value="OE9A086146C1"/>
    <property type="gene ID" value="OE9A086146"/>
</dbReference>
<comment type="subcellular location">
    <subcellularLocation>
        <location evidence="1">Plastid</location>
        <location evidence="1">Chloroplast membrane</location>
        <topology evidence="1">Multi-pass membrane protein</topology>
    </subcellularLocation>
</comment>
<dbReference type="AlphaFoldDB" id="A0A8S0VE79"/>
<proteinExistence type="predicted"/>
<name>A0A8S0VE79_OLEEU</name>
<protein>
    <submittedName>
        <fullName evidence="11">Phosphoenolpyruvate phosphate translocator 1, chloroplastic</fullName>
    </submittedName>
</protein>
<feature type="transmembrane region" description="Helical" evidence="9">
    <location>
        <begin position="388"/>
        <end position="406"/>
    </location>
</feature>
<feature type="transmembrane region" description="Helical" evidence="9">
    <location>
        <begin position="253"/>
        <end position="269"/>
    </location>
</feature>
<keyword evidence="8 9" id="KW-0472">Membrane</keyword>
<reference evidence="11 12" key="1">
    <citation type="submission" date="2019-12" db="EMBL/GenBank/DDBJ databases">
        <authorList>
            <person name="Alioto T."/>
            <person name="Alioto T."/>
            <person name="Gomez Garrido J."/>
        </authorList>
    </citation>
    <scope>NUCLEOTIDE SEQUENCE [LARGE SCALE GENOMIC DNA]</scope>
</reference>
<dbReference type="EMBL" id="CACTIH010009254">
    <property type="protein sequence ID" value="CAA3028471.1"/>
    <property type="molecule type" value="Genomic_DNA"/>
</dbReference>
<dbReference type="PANTHER" id="PTHR11132">
    <property type="entry name" value="SOLUTE CARRIER FAMILY 35"/>
    <property type="match status" value="1"/>
</dbReference>
<dbReference type="NCBIfam" id="TIGR00817">
    <property type="entry name" value="tpt"/>
    <property type="match status" value="1"/>
</dbReference>
<dbReference type="GO" id="GO:0015120">
    <property type="term" value="F:phosphoglycerate transmembrane transporter activity"/>
    <property type="evidence" value="ECO:0007669"/>
    <property type="project" value="UniProtKB-ARBA"/>
</dbReference>
<evidence type="ECO:0000256" key="3">
    <source>
        <dbReference type="ARBA" id="ARBA00022528"/>
    </source>
</evidence>
<feature type="transmembrane region" description="Helical" evidence="9">
    <location>
        <begin position="139"/>
        <end position="162"/>
    </location>
</feature>
<evidence type="ECO:0000256" key="5">
    <source>
        <dbReference type="ARBA" id="ARBA00022692"/>
    </source>
</evidence>
<dbReference type="GO" id="GO:0015605">
    <property type="term" value="F:organophosphate ester transmembrane transporter activity"/>
    <property type="evidence" value="ECO:0007669"/>
    <property type="project" value="UniProtKB-ARBA"/>
</dbReference>
<dbReference type="InterPro" id="IPR004696">
    <property type="entry name" value="Tpt_PEP_transl"/>
</dbReference>
<feature type="transmembrane region" description="Helical" evidence="9">
    <location>
        <begin position="113"/>
        <end position="132"/>
    </location>
</feature>